<feature type="transmembrane region" description="Helical" evidence="1">
    <location>
        <begin position="30"/>
        <end position="46"/>
    </location>
</feature>
<dbReference type="EMBL" id="JAVDVI010000025">
    <property type="protein sequence ID" value="MDR6969611.1"/>
    <property type="molecule type" value="Genomic_DNA"/>
</dbReference>
<comment type="caution">
    <text evidence="2">The sequence shown here is derived from an EMBL/GenBank/DDBJ whole genome shotgun (WGS) entry which is preliminary data.</text>
</comment>
<keyword evidence="3" id="KW-1185">Reference proteome</keyword>
<feature type="transmembrane region" description="Helical" evidence="1">
    <location>
        <begin position="270"/>
        <end position="293"/>
    </location>
</feature>
<feature type="transmembrane region" description="Helical" evidence="1">
    <location>
        <begin position="239"/>
        <end position="258"/>
    </location>
</feature>
<protein>
    <recommendedName>
        <fullName evidence="4">Permease</fullName>
    </recommendedName>
</protein>
<proteinExistence type="predicted"/>
<keyword evidence="1" id="KW-1133">Transmembrane helix</keyword>
<evidence type="ECO:0000256" key="1">
    <source>
        <dbReference type="SAM" id="Phobius"/>
    </source>
</evidence>
<name>A0ABU1TUR7_9FLAO</name>
<evidence type="ECO:0000313" key="3">
    <source>
        <dbReference type="Proteomes" id="UP001255185"/>
    </source>
</evidence>
<feature type="transmembrane region" description="Helical" evidence="1">
    <location>
        <begin position="207"/>
        <end position="227"/>
    </location>
</feature>
<accession>A0ABU1TUR7</accession>
<evidence type="ECO:0000313" key="2">
    <source>
        <dbReference type="EMBL" id="MDR6969611.1"/>
    </source>
</evidence>
<keyword evidence="1" id="KW-0812">Transmembrane</keyword>
<reference evidence="2 3" key="1">
    <citation type="submission" date="2023-07" db="EMBL/GenBank/DDBJ databases">
        <title>Sorghum-associated microbial communities from plants grown in Nebraska, USA.</title>
        <authorList>
            <person name="Schachtman D."/>
        </authorList>
    </citation>
    <scope>NUCLEOTIDE SEQUENCE [LARGE SCALE GENOMIC DNA]</scope>
    <source>
        <strain evidence="2 3">3773</strain>
    </source>
</reference>
<dbReference type="RefSeq" id="WP_310028854.1">
    <property type="nucleotide sequence ID" value="NZ_JAVDVI010000025.1"/>
</dbReference>
<sequence length="332" mass="37941">MKSVFSGILGLVAMVVFCSIFMLIFFNQFIVPVFPVIVAVVVYFLTKTQRILIKKKYIPINQLSEGLVKIEGKINASTTLETPYFKDQCIGYSYEKAEIDYDDETGNEYTKSAVLKNNFQEFYISDATGKIKVNPEGLNLTFLTGKSKVISKTRHTERTLKNDDEITILANAVKNKWNEFELQKSDGNPFTISDKTNISKQEKSFQIIKLLLPYLVLMYVGVNYFLFTPIEIQIEQNEIFPYFAIFGMPILAIILGLIGSRFEGFANLILSNLAGTCFIVALLTIPLLCLFLMIEIEFYRIICIWTTIFVCTTIAFVMNFKRLDGLFEKDEK</sequence>
<keyword evidence="1" id="KW-0472">Membrane</keyword>
<dbReference type="Proteomes" id="UP001255185">
    <property type="component" value="Unassembled WGS sequence"/>
</dbReference>
<feature type="transmembrane region" description="Helical" evidence="1">
    <location>
        <begin position="299"/>
        <end position="320"/>
    </location>
</feature>
<organism evidence="2 3">
    <name type="scientific">Flavobacterium arsenatis</name>
    <dbReference type="NCBI Taxonomy" id="1484332"/>
    <lineage>
        <taxon>Bacteria</taxon>
        <taxon>Pseudomonadati</taxon>
        <taxon>Bacteroidota</taxon>
        <taxon>Flavobacteriia</taxon>
        <taxon>Flavobacteriales</taxon>
        <taxon>Flavobacteriaceae</taxon>
        <taxon>Flavobacterium</taxon>
    </lineage>
</organism>
<gene>
    <name evidence="2" type="ORF">J2X31_003644</name>
</gene>
<evidence type="ECO:0008006" key="4">
    <source>
        <dbReference type="Google" id="ProtNLM"/>
    </source>
</evidence>
<feature type="transmembrane region" description="Helical" evidence="1">
    <location>
        <begin position="7"/>
        <end position="24"/>
    </location>
</feature>